<dbReference type="AlphaFoldDB" id="A0A820E475"/>
<protein>
    <submittedName>
        <fullName evidence="1">Uncharacterized protein</fullName>
    </submittedName>
</protein>
<dbReference type="Proteomes" id="UP000663844">
    <property type="component" value="Unassembled WGS sequence"/>
</dbReference>
<organism evidence="1 2">
    <name type="scientific">Adineta steineri</name>
    <dbReference type="NCBI Taxonomy" id="433720"/>
    <lineage>
        <taxon>Eukaryota</taxon>
        <taxon>Metazoa</taxon>
        <taxon>Spiralia</taxon>
        <taxon>Gnathifera</taxon>
        <taxon>Rotifera</taxon>
        <taxon>Eurotatoria</taxon>
        <taxon>Bdelloidea</taxon>
        <taxon>Adinetida</taxon>
        <taxon>Adinetidae</taxon>
        <taxon>Adineta</taxon>
    </lineage>
</organism>
<name>A0A820E475_9BILA</name>
<evidence type="ECO:0000313" key="2">
    <source>
        <dbReference type="Proteomes" id="UP000663844"/>
    </source>
</evidence>
<evidence type="ECO:0000313" key="1">
    <source>
        <dbReference type="EMBL" id="CAF4242800.1"/>
    </source>
</evidence>
<sequence length="41" mass="4135">KINAITAASEAACLILSVDETIKVPKSAAETSNAAKAMNMG</sequence>
<gene>
    <name evidence="1" type="ORF">OXD698_LOCUS43018</name>
</gene>
<feature type="non-terminal residue" evidence="1">
    <location>
        <position position="1"/>
    </location>
</feature>
<reference evidence="1" key="1">
    <citation type="submission" date="2021-02" db="EMBL/GenBank/DDBJ databases">
        <authorList>
            <person name="Nowell W R."/>
        </authorList>
    </citation>
    <scope>NUCLEOTIDE SEQUENCE</scope>
</reference>
<proteinExistence type="predicted"/>
<dbReference type="EMBL" id="CAJOAZ010011810">
    <property type="protein sequence ID" value="CAF4242800.1"/>
    <property type="molecule type" value="Genomic_DNA"/>
</dbReference>
<comment type="caution">
    <text evidence="1">The sequence shown here is derived from an EMBL/GenBank/DDBJ whole genome shotgun (WGS) entry which is preliminary data.</text>
</comment>
<accession>A0A820E475</accession>